<evidence type="ECO:0000256" key="1">
    <source>
        <dbReference type="SAM" id="MobiDB-lite"/>
    </source>
</evidence>
<feature type="compositionally biased region" description="Basic and acidic residues" evidence="1">
    <location>
        <begin position="305"/>
        <end position="315"/>
    </location>
</feature>
<dbReference type="PRINTS" id="PR01217">
    <property type="entry name" value="PRICHEXTENSN"/>
</dbReference>
<feature type="compositionally biased region" description="Polar residues" evidence="1">
    <location>
        <begin position="901"/>
        <end position="920"/>
    </location>
</feature>
<feature type="compositionally biased region" description="Basic residues" evidence="1">
    <location>
        <begin position="1381"/>
        <end position="1391"/>
    </location>
</feature>
<accession>A0A2W1BCN9</accession>
<feature type="signal peptide" evidence="2">
    <location>
        <begin position="1"/>
        <end position="18"/>
    </location>
</feature>
<feature type="compositionally biased region" description="Basic and acidic residues" evidence="1">
    <location>
        <begin position="674"/>
        <end position="684"/>
    </location>
</feature>
<keyword evidence="4" id="KW-1185">Reference proteome</keyword>
<proteinExistence type="predicted"/>
<evidence type="ECO:0000313" key="4">
    <source>
        <dbReference type="Proteomes" id="UP000249218"/>
    </source>
</evidence>
<reference evidence="3 4" key="1">
    <citation type="journal article" date="2017" name="BMC Biol.">
        <title>Genomic innovations, transcriptional plasticity and gene loss underlying the evolution and divergence of two highly polyphagous and invasive Helicoverpa pest species.</title>
        <authorList>
            <person name="Pearce S.L."/>
            <person name="Clarke D.F."/>
            <person name="East P.D."/>
            <person name="Elfekih S."/>
            <person name="Gordon K.H."/>
            <person name="Jermiin L.S."/>
            <person name="McGaughran A."/>
            <person name="Oakeshott J.G."/>
            <person name="Papanikolaou A."/>
            <person name="Perera O.P."/>
            <person name="Rane R.V."/>
            <person name="Richards S."/>
            <person name="Tay W.T."/>
            <person name="Walsh T.K."/>
            <person name="Anderson A."/>
            <person name="Anderson C.J."/>
            <person name="Asgari S."/>
            <person name="Board P.G."/>
            <person name="Bretschneider A."/>
            <person name="Campbell P.M."/>
            <person name="Chertemps T."/>
            <person name="Christeller J.T."/>
            <person name="Coppin C.W."/>
            <person name="Downes S.J."/>
            <person name="Duan G."/>
            <person name="Farnsworth C.A."/>
            <person name="Good R.T."/>
            <person name="Han L.B."/>
            <person name="Han Y.C."/>
            <person name="Hatje K."/>
            <person name="Horne I."/>
            <person name="Huang Y.P."/>
            <person name="Hughes D.S."/>
            <person name="Jacquin-Joly E."/>
            <person name="James W."/>
            <person name="Jhangiani S."/>
            <person name="Kollmar M."/>
            <person name="Kuwar S.S."/>
            <person name="Li S."/>
            <person name="Liu N.Y."/>
            <person name="Maibeche M.T."/>
            <person name="Miller J.R."/>
            <person name="Montagne N."/>
            <person name="Perry T."/>
            <person name="Qu J."/>
            <person name="Song S.V."/>
            <person name="Sutton G.G."/>
            <person name="Vogel H."/>
            <person name="Walenz B.P."/>
            <person name="Xu W."/>
            <person name="Zhang H.J."/>
            <person name="Zou Z."/>
            <person name="Batterham P."/>
            <person name="Edwards O.R."/>
            <person name="Feyereisen R."/>
            <person name="Gibbs R.A."/>
            <person name="Heckel D.G."/>
            <person name="McGrath A."/>
            <person name="Robin C."/>
            <person name="Scherer S.E."/>
            <person name="Worley K.C."/>
            <person name="Wu Y.D."/>
        </authorList>
    </citation>
    <scope>NUCLEOTIDE SEQUENCE [LARGE SCALE GENOMIC DNA]</scope>
    <source>
        <strain evidence="3">Harm_GR_Male_#8</strain>
        <tissue evidence="3">Whole organism</tissue>
    </source>
</reference>
<feature type="compositionally biased region" description="Basic and acidic residues" evidence="1">
    <location>
        <begin position="708"/>
        <end position="728"/>
    </location>
</feature>
<sequence>MLMLIVFGIFSCYNQVDCVTRKGELNDTQLKDHLHKSISEIESLLQSVQKEIQIDRKALRSIPFVPNATKTDLDYSLTENGWDDTPQKKTTLAVSSNIPRIHQHTPLTRRITPKCLIPEETAYPKFSHFEQMPIYYYHHPEPRLEYEYPPRLTPKFYESEYYVAPGLTFTFTFVPKKPSYPTMDFKQYPDVSRPFFSKPPYFKSSSNPYPITPMHPVPSVTAHPVSPEYPYPQQTVHPPHSETPQPPHSPVPPHPETSEPPYPETSEPPYPETTEPSYPETKEPPYPLPPVHPHPEPPLYPHPEPPVHPHPEPSVHPHPLPPVHPHPLPPVHPHPEPPVPPYPEPPAHPHPEPPAHPHPEPPTHPHPEPPVYPHPTSEPPYPLPPVEIESLLQSVQKEIQIDRKALRSIPFVPNATKTDLDYSLTENGWDDTPQKKTTLAVSSNIPRIHQHTPLTRRITPKCLIPEETAYPKFSHFEQMPIYYYHHPEPRLEYEYPPRLTPKFYESEYYVAPGLTFTFTFVPKKPSYPTMDFKQYPDVSRPFFSKPPYFKSSSNPYPITPMHPVPSVTAHPVSPEYPYPQQTVHPPHSETPQPPHSPVPPHPETSEPPYPETSEPPYPETSEPPYPETSDPPYPETSEPPRSPDPPHPEPPVYPHPLPPVHPHPEPPFYPHPEPPVHPHPEPSKYPHPLPTVHPHPEPPVPPYPEPPAHPHPEPPAHPHPEPPTHPHPEPPVYPHPTSEPPYPLPPVKNVRAASPTGNMGVQSTPRVGRQGVQSTPLSGMGVKSTSMDLLGFLSTAKLGDPQKWLTQTTVYKPVETWVSELFTKSMDPTFNENSNAKSPHLEDIQARSSVANNMATTFSPGVRQGRPASPTHADDYGYSTATGQQDKKNVRAPSPTGDMGVQSTPRVGRQGVQSTPLSGMGVKSTSMDLLGFLSTAKLGDPQKWLTQTTVYKPVETWVSELFTKSMDPTFNENANAKHPQLEDTQARSSANNMATTFSPGVRQGRPASPTHADDYGYSTATGQQDKFISENNLGMVALGTTPEAGDHTMTTMIEGAPAYRPYEVTMSTAAGDVLAGLPKVIQPTDILAGDKGSYMGPPLGHTGPEGMPGPDEIGPGMTPPPGMINPYKRFDEMMEELDEGYMVTFLIELTRLVATKDRKHVYEVIGHMEMITNDMYQKAEIAWFGHPLVEATMSIGRFLTEAEPDAVQGYASMLHHLLRTRHSMLATDVNSLIDYADMLYEHEEGYMLFESLMEFEIYPNTTDRTGRQVCDFLIESFLRPFRRLYHSERRQALLDSINYALKIRFPEYSNMRRSNEKGVGSGREKKHKRPRHQKKRRRHHRLRKKHERRNRHRKHRHAHKQRNSHAKRRINDKHDHLNIKSTHKKPKVNVKRRHNTTTKTNFERKTKNKKRHIRTTPSFNIKTENYRRFQKATEKPQFVFKKAKFQNMRPKKQTSEVVTSIYLSNNIAKSIERSKSEPVEELLKHDDHLSLRKSMHENRPTLLVIQWTGGTGAPSSVYKNYLKRQRTKIKAKKTDVNEDSNKLPSDRIHDIQDEKVEQNRRLQRLRKSLPLY</sequence>
<feature type="region of interest" description="Disordered" evidence="1">
    <location>
        <begin position="1312"/>
        <end position="1391"/>
    </location>
</feature>
<evidence type="ECO:0000256" key="2">
    <source>
        <dbReference type="SAM" id="SignalP"/>
    </source>
</evidence>
<name>A0A2W1BCN9_HELAM</name>
<feature type="compositionally biased region" description="Pro residues" evidence="1">
    <location>
        <begin position="591"/>
        <end position="634"/>
    </location>
</feature>
<dbReference type="OrthoDB" id="6930132at2759"/>
<feature type="compositionally biased region" description="Polar residues" evidence="1">
    <location>
        <begin position="755"/>
        <end position="780"/>
    </location>
</feature>
<dbReference type="EMBL" id="KZ150211">
    <property type="protein sequence ID" value="PZC72181.1"/>
    <property type="molecule type" value="Genomic_DNA"/>
</dbReference>
<feature type="compositionally biased region" description="Pro residues" evidence="1">
    <location>
        <begin position="244"/>
        <end position="271"/>
    </location>
</feature>
<feature type="chain" id="PRO_5016048830" evidence="2">
    <location>
        <begin position="19"/>
        <end position="1572"/>
    </location>
</feature>
<feature type="compositionally biased region" description="Pro residues" evidence="1">
    <location>
        <begin position="729"/>
        <end position="746"/>
    </location>
</feature>
<organism evidence="3 4">
    <name type="scientific">Helicoverpa armigera</name>
    <name type="common">Cotton bollworm</name>
    <name type="synonym">Heliothis armigera</name>
    <dbReference type="NCBI Taxonomy" id="29058"/>
    <lineage>
        <taxon>Eukaryota</taxon>
        <taxon>Metazoa</taxon>
        <taxon>Ecdysozoa</taxon>
        <taxon>Arthropoda</taxon>
        <taxon>Hexapoda</taxon>
        <taxon>Insecta</taxon>
        <taxon>Pterygota</taxon>
        <taxon>Neoptera</taxon>
        <taxon>Endopterygota</taxon>
        <taxon>Lepidoptera</taxon>
        <taxon>Glossata</taxon>
        <taxon>Ditrysia</taxon>
        <taxon>Noctuoidea</taxon>
        <taxon>Noctuidae</taxon>
        <taxon>Heliothinae</taxon>
        <taxon>Helicoverpa</taxon>
    </lineage>
</organism>
<feature type="region of interest" description="Disordered" evidence="1">
    <location>
        <begin position="571"/>
        <end position="780"/>
    </location>
</feature>
<feature type="compositionally biased region" description="Basic and acidic residues" evidence="1">
    <location>
        <begin position="347"/>
        <end position="367"/>
    </location>
</feature>
<feature type="compositionally biased region" description="Pro residues" evidence="1">
    <location>
        <begin position="316"/>
        <end position="346"/>
    </location>
</feature>
<feature type="compositionally biased region" description="Pro residues" evidence="1">
    <location>
        <begin position="368"/>
        <end position="385"/>
    </location>
</feature>
<dbReference type="Proteomes" id="UP000249218">
    <property type="component" value="Unassembled WGS sequence"/>
</dbReference>
<feature type="compositionally biased region" description="Pro residues" evidence="1">
    <location>
        <begin position="685"/>
        <end position="707"/>
    </location>
</feature>
<protein>
    <submittedName>
        <fullName evidence="3">Uncharacterized protein</fullName>
    </submittedName>
</protein>
<feature type="region of interest" description="Disordered" evidence="1">
    <location>
        <begin position="857"/>
        <end position="920"/>
    </location>
</feature>
<gene>
    <name evidence="3" type="primary">HaOG211771</name>
    <name evidence="3" type="ORF">B5X24_HaOG211771</name>
</gene>
<evidence type="ECO:0000313" key="3">
    <source>
        <dbReference type="EMBL" id="PZC72181.1"/>
    </source>
</evidence>
<feature type="compositionally biased region" description="Pro residues" evidence="1">
    <location>
        <begin position="284"/>
        <end position="304"/>
    </location>
</feature>
<keyword evidence="2" id="KW-0732">Signal</keyword>
<feature type="compositionally biased region" description="Basic residues" evidence="1">
    <location>
        <begin position="1324"/>
        <end position="1371"/>
    </location>
</feature>
<feature type="compositionally biased region" description="Pro residues" evidence="1">
    <location>
        <begin position="640"/>
        <end position="673"/>
    </location>
</feature>
<feature type="region of interest" description="Disordered" evidence="1">
    <location>
        <begin position="224"/>
        <end position="385"/>
    </location>
</feature>